<comment type="caution">
    <text evidence="2">The sequence shown here is derived from an EMBL/GenBank/DDBJ whole genome shotgun (WGS) entry which is preliminary data.</text>
</comment>
<organism evidence="2 3">
    <name type="scientific">Flavobacterium jumunjinense</name>
    <dbReference type="NCBI Taxonomy" id="998845"/>
    <lineage>
        <taxon>Bacteria</taxon>
        <taxon>Pseudomonadati</taxon>
        <taxon>Bacteroidota</taxon>
        <taxon>Flavobacteriia</taxon>
        <taxon>Flavobacteriales</taxon>
        <taxon>Flavobacteriaceae</taxon>
        <taxon>Flavobacterium</taxon>
    </lineage>
</organism>
<sequence>MRLKSSALVIFFLCMSTTNAQEKINNKYYGHLRYNHVSPYIQLAGIYPMNENDALSTSHYIFKYNKNKELVEIINNHYFTEKIHPLASIGAYKIRISHEEDKEIRTFFDINGKRISNDRKVYKEVFYKDKKGSYSKLEFFDLNDKPMESNWGISEYYWYKNKKMIIEKRYNLNKIPKNISNYFEFGITGIVLNHDGNPKATYNLNQDLKITNNSVGIASYQDTYDKKANHIKYSYHDDNNNLVMSQSGFSVGTKEYDTEGNHIKETHFDHNMKFIRDREIINNQHISLSKIASQKDSLEIKRISLGYLIALQELKPELMNEVMNDSLNKVTVGYSRKYNKEISTSIAKEEMIQNANSWNKSNTKFPIKPKNDVRILDIYDRIATVKLFSDNWVEYLHLIKIDNKWSIINLLWQHKNVKQYPY</sequence>
<evidence type="ECO:0000313" key="2">
    <source>
        <dbReference type="EMBL" id="MFB9096302.1"/>
    </source>
</evidence>
<reference evidence="2 3" key="1">
    <citation type="submission" date="2024-09" db="EMBL/GenBank/DDBJ databases">
        <authorList>
            <person name="Sun Q."/>
            <person name="Mori K."/>
        </authorList>
    </citation>
    <scope>NUCLEOTIDE SEQUENCE [LARGE SCALE GENOMIC DNA]</scope>
    <source>
        <strain evidence="2 3">CECT 7955</strain>
    </source>
</reference>
<dbReference type="InterPro" id="IPR032710">
    <property type="entry name" value="NTF2-like_dom_sf"/>
</dbReference>
<evidence type="ECO:0000313" key="3">
    <source>
        <dbReference type="Proteomes" id="UP001589607"/>
    </source>
</evidence>
<accession>A0ABV5GLV5</accession>
<dbReference type="Proteomes" id="UP001589607">
    <property type="component" value="Unassembled WGS sequence"/>
</dbReference>
<gene>
    <name evidence="2" type="ORF">ACFFVF_07225</name>
</gene>
<proteinExistence type="predicted"/>
<dbReference type="Gene3D" id="3.10.450.50">
    <property type="match status" value="1"/>
</dbReference>
<protein>
    <submittedName>
        <fullName evidence="2">Nuclear transport factor 2 family protein</fullName>
    </submittedName>
</protein>
<dbReference type="SUPFAM" id="SSF54427">
    <property type="entry name" value="NTF2-like"/>
    <property type="match status" value="1"/>
</dbReference>
<keyword evidence="1" id="KW-0732">Signal</keyword>
<feature type="signal peptide" evidence="1">
    <location>
        <begin position="1"/>
        <end position="20"/>
    </location>
</feature>
<evidence type="ECO:0000256" key="1">
    <source>
        <dbReference type="SAM" id="SignalP"/>
    </source>
</evidence>
<name>A0ABV5GLV5_9FLAO</name>
<dbReference type="RefSeq" id="WP_236455406.1">
    <property type="nucleotide sequence ID" value="NZ_CBCSGE010000022.1"/>
</dbReference>
<keyword evidence="3" id="KW-1185">Reference proteome</keyword>
<feature type="chain" id="PRO_5045375995" evidence="1">
    <location>
        <begin position="21"/>
        <end position="422"/>
    </location>
</feature>
<dbReference type="EMBL" id="JBHMEY010000015">
    <property type="protein sequence ID" value="MFB9096302.1"/>
    <property type="molecule type" value="Genomic_DNA"/>
</dbReference>